<evidence type="ECO:0000313" key="1">
    <source>
        <dbReference type="EMBL" id="KGE87804.1"/>
    </source>
</evidence>
<accession>A0A098S682</accession>
<proteinExistence type="predicted"/>
<comment type="caution">
    <text evidence="1">The sequence shown here is derived from an EMBL/GenBank/DDBJ whole genome shotgun (WGS) entry which is preliminary data.</text>
</comment>
<gene>
    <name evidence="1" type="ORF">IX84_12935</name>
</gene>
<dbReference type="AlphaFoldDB" id="A0A098S682"/>
<protein>
    <submittedName>
        <fullName evidence="1">Uncharacterized protein</fullName>
    </submittedName>
</protein>
<dbReference type="RefSeq" id="WP_044220897.1">
    <property type="nucleotide sequence ID" value="NZ_JBKAGJ010000051.1"/>
</dbReference>
<dbReference type="STRING" id="1524460.IX84_12935"/>
<keyword evidence="2" id="KW-1185">Reference proteome</keyword>
<sequence length="294" mass="34128">MQIRKVAGEFSKSEWINVVENNNHIVSIHEHENSKIKSYGYAILKIEGFIYGVLNWDWEKGKVDIDVKERYLPQVYKALLSIADDLGGYFYYKSKELFDPQKHLPIPAIDINRNKRFFEGHDLDYIRWMAFREEDQGLILETLKLKKSKEVSLKDGIDSCDIIVTPSYSGWIFLIGDNLPDSLVKGNESSSDEALTNLCKTLQKLSTKFIEVQYFEHHGKHNIDGYFKANNGKMIFGYWKTEDEEFKKGRVPKEIKKLHPTSAHEVASVWSIDPMDFIYLKEMVGEKSYEVAPI</sequence>
<organism evidence="1 2">
    <name type="scientific">Phaeodactylibacter xiamenensis</name>
    <dbReference type="NCBI Taxonomy" id="1524460"/>
    <lineage>
        <taxon>Bacteria</taxon>
        <taxon>Pseudomonadati</taxon>
        <taxon>Bacteroidota</taxon>
        <taxon>Saprospiria</taxon>
        <taxon>Saprospirales</taxon>
        <taxon>Haliscomenobacteraceae</taxon>
        <taxon>Phaeodactylibacter</taxon>
    </lineage>
</organism>
<dbReference type="Proteomes" id="UP000029736">
    <property type="component" value="Unassembled WGS sequence"/>
</dbReference>
<reference evidence="1 2" key="1">
    <citation type="journal article" date="2014" name="Int. J. Syst. Evol. Microbiol.">
        <title>Phaeodactylibacter xiamenensis gen. nov., sp. nov., a member of the family Saprospiraceae isolated from the marine alga Phaeodactylum tricornutum.</title>
        <authorList>
            <person name="Chen Z.Jr."/>
            <person name="Lei X."/>
            <person name="Lai Q."/>
            <person name="Li Y."/>
            <person name="Zhang B."/>
            <person name="Zhang J."/>
            <person name="Zhang H."/>
            <person name="Yang L."/>
            <person name="Zheng W."/>
            <person name="Tian Y."/>
            <person name="Yu Z."/>
            <person name="Xu H.Jr."/>
            <person name="Zheng T."/>
        </authorList>
    </citation>
    <scope>NUCLEOTIDE SEQUENCE [LARGE SCALE GENOMIC DNA]</scope>
    <source>
        <strain evidence="1 2">KD52</strain>
    </source>
</reference>
<evidence type="ECO:0000313" key="2">
    <source>
        <dbReference type="Proteomes" id="UP000029736"/>
    </source>
</evidence>
<name>A0A098S682_9BACT</name>
<dbReference type="EMBL" id="JPOS01000030">
    <property type="protein sequence ID" value="KGE87804.1"/>
    <property type="molecule type" value="Genomic_DNA"/>
</dbReference>